<sequence length="389" mass="43632">MKEYAAQDIVSFQVLQRDLLTNEAVIISSDGQKVTLKTGGPYTVEDKHDIYVGDIWVMAGQSNMRGHGFLKEVFGKKDESEKMSDHVHLFDSTETWRVASDPTHRLSLSKRSVHHTLPDPTVRNPDICKYRGASLGPSFGLHYGIPVGLIASAHGGVTLNDWKRPSELNTETRSATLYGAMMDRIQKVGAIAGILWYQGESDTEDIKNAESYGDRFRQWLNMLRADTRPDLPVVVVQLGSHRVDIVDTVKNWMAIQDQQRQLQDNNTACIGSIDCGLDDRVHLSKDGLYILGKRLARAANLVLKGKSDDVTPSPKLATYEEVVYVPKFASIHSIKLEFNLPEHFRFECIGDVTGFEIESKAVILRSRIEDDKKSIRLYLSGNPKEGCTW</sequence>
<dbReference type="InterPro" id="IPR036514">
    <property type="entry name" value="SGNH_hydro_sf"/>
</dbReference>
<name>A0A8H7R4U8_9FUNG</name>
<dbReference type="Pfam" id="PF03629">
    <property type="entry name" value="SASA"/>
    <property type="match status" value="1"/>
</dbReference>
<reference evidence="3" key="1">
    <citation type="submission" date="2020-12" db="EMBL/GenBank/DDBJ databases">
        <title>Metabolic potential, ecology and presence of endohyphal bacteria is reflected in genomic diversity of Mucoromycotina.</title>
        <authorList>
            <person name="Muszewska A."/>
            <person name="Okrasinska A."/>
            <person name="Steczkiewicz K."/>
            <person name="Drgas O."/>
            <person name="Orlowska M."/>
            <person name="Perlinska-Lenart U."/>
            <person name="Aleksandrzak-Piekarczyk T."/>
            <person name="Szatraj K."/>
            <person name="Zielenkiewicz U."/>
            <person name="Pilsyk S."/>
            <person name="Malc E."/>
            <person name="Mieczkowski P."/>
            <person name="Kruszewska J.S."/>
            <person name="Biernat P."/>
            <person name="Pawlowska J."/>
        </authorList>
    </citation>
    <scope>NUCLEOTIDE SEQUENCE</scope>
    <source>
        <strain evidence="3">WA0000017839</strain>
    </source>
</reference>
<keyword evidence="1" id="KW-0378">Hydrolase</keyword>
<dbReference type="InterPro" id="IPR052940">
    <property type="entry name" value="Carb_Esterase_6"/>
</dbReference>
<evidence type="ECO:0000313" key="3">
    <source>
        <dbReference type="EMBL" id="KAG2204461.1"/>
    </source>
</evidence>
<feature type="domain" description="Sialate O-acetylesterase" evidence="2">
    <location>
        <begin position="53"/>
        <end position="299"/>
    </location>
</feature>
<dbReference type="AlphaFoldDB" id="A0A8H7R4U8"/>
<proteinExistence type="predicted"/>
<dbReference type="PANTHER" id="PTHR31988:SF19">
    <property type="entry name" value="9-O-ACETYL-N-ACETYLNEURAMINIC ACID DEACETYLASE-RELATED"/>
    <property type="match status" value="1"/>
</dbReference>
<protein>
    <recommendedName>
        <fullName evidence="2">Sialate O-acetylesterase domain-containing protein</fullName>
    </recommendedName>
</protein>
<keyword evidence="4" id="KW-1185">Reference proteome</keyword>
<gene>
    <name evidence="3" type="ORF">INT47_005252</name>
</gene>
<dbReference type="SUPFAM" id="SSF52266">
    <property type="entry name" value="SGNH hydrolase"/>
    <property type="match status" value="1"/>
</dbReference>
<organism evidence="3 4">
    <name type="scientific">Mucor saturninus</name>
    <dbReference type="NCBI Taxonomy" id="64648"/>
    <lineage>
        <taxon>Eukaryota</taxon>
        <taxon>Fungi</taxon>
        <taxon>Fungi incertae sedis</taxon>
        <taxon>Mucoromycota</taxon>
        <taxon>Mucoromycotina</taxon>
        <taxon>Mucoromycetes</taxon>
        <taxon>Mucorales</taxon>
        <taxon>Mucorineae</taxon>
        <taxon>Mucoraceae</taxon>
        <taxon>Mucor</taxon>
    </lineage>
</organism>
<evidence type="ECO:0000259" key="2">
    <source>
        <dbReference type="Pfam" id="PF03629"/>
    </source>
</evidence>
<dbReference type="OrthoDB" id="42638at2759"/>
<evidence type="ECO:0000256" key="1">
    <source>
        <dbReference type="ARBA" id="ARBA00022801"/>
    </source>
</evidence>
<dbReference type="InterPro" id="IPR005181">
    <property type="entry name" value="SASA"/>
</dbReference>
<comment type="caution">
    <text evidence="3">The sequence shown here is derived from an EMBL/GenBank/DDBJ whole genome shotgun (WGS) entry which is preliminary data.</text>
</comment>
<evidence type="ECO:0000313" key="4">
    <source>
        <dbReference type="Proteomes" id="UP000603453"/>
    </source>
</evidence>
<dbReference type="EMBL" id="JAEPRD010000044">
    <property type="protein sequence ID" value="KAG2204461.1"/>
    <property type="molecule type" value="Genomic_DNA"/>
</dbReference>
<dbReference type="PANTHER" id="PTHR31988">
    <property type="entry name" value="ESTERASE, PUTATIVE (DUF303)-RELATED"/>
    <property type="match status" value="1"/>
</dbReference>
<dbReference type="GO" id="GO:0016787">
    <property type="term" value="F:hydrolase activity"/>
    <property type="evidence" value="ECO:0007669"/>
    <property type="project" value="UniProtKB-KW"/>
</dbReference>
<accession>A0A8H7R4U8</accession>
<dbReference type="Gene3D" id="3.40.50.1110">
    <property type="entry name" value="SGNH hydrolase"/>
    <property type="match status" value="1"/>
</dbReference>
<dbReference type="Proteomes" id="UP000603453">
    <property type="component" value="Unassembled WGS sequence"/>
</dbReference>